<gene>
    <name evidence="5" type="primary">xseA</name>
    <name evidence="9" type="ORF">SAMN02745149_01570</name>
</gene>
<evidence type="ECO:0000259" key="8">
    <source>
        <dbReference type="Pfam" id="PF13742"/>
    </source>
</evidence>
<keyword evidence="10" id="KW-1185">Reference proteome</keyword>
<dbReference type="Pfam" id="PF13742">
    <property type="entry name" value="tRNA_anti_2"/>
    <property type="match status" value="1"/>
</dbReference>
<evidence type="ECO:0000256" key="1">
    <source>
        <dbReference type="ARBA" id="ARBA00022490"/>
    </source>
</evidence>
<keyword evidence="3 5" id="KW-0378">Hydrolase</keyword>
<evidence type="ECO:0000256" key="4">
    <source>
        <dbReference type="ARBA" id="ARBA00022839"/>
    </source>
</evidence>
<accession>A0A1T4LF49</accession>
<feature type="domain" description="OB-fold nucleic acid binding" evidence="8">
    <location>
        <begin position="18"/>
        <end position="110"/>
    </location>
</feature>
<dbReference type="PANTHER" id="PTHR30008:SF0">
    <property type="entry name" value="EXODEOXYRIBONUCLEASE 7 LARGE SUBUNIT"/>
    <property type="match status" value="1"/>
</dbReference>
<dbReference type="InterPro" id="IPR003753">
    <property type="entry name" value="Exonuc_VII_L"/>
</dbReference>
<dbReference type="InterPro" id="IPR025824">
    <property type="entry name" value="OB-fold_nuc-bd_dom"/>
</dbReference>
<proteinExistence type="inferred from homology"/>
<evidence type="ECO:0000256" key="5">
    <source>
        <dbReference type="HAMAP-Rule" id="MF_00378"/>
    </source>
</evidence>
<protein>
    <recommendedName>
        <fullName evidence="5">Exodeoxyribonuclease 7 large subunit</fullName>
        <ecNumber evidence="5">3.1.11.6</ecNumber>
    </recommendedName>
    <alternativeName>
        <fullName evidence="5">Exodeoxyribonuclease VII large subunit</fullName>
        <shortName evidence="5">Exonuclease VII large subunit</shortName>
    </alternativeName>
</protein>
<evidence type="ECO:0000313" key="9">
    <source>
        <dbReference type="EMBL" id="SJZ53197.1"/>
    </source>
</evidence>
<dbReference type="Proteomes" id="UP000190423">
    <property type="component" value="Unassembled WGS sequence"/>
</dbReference>
<evidence type="ECO:0000256" key="6">
    <source>
        <dbReference type="RuleBase" id="RU004355"/>
    </source>
</evidence>
<dbReference type="CDD" id="cd04489">
    <property type="entry name" value="ExoVII_LU_OBF"/>
    <property type="match status" value="1"/>
</dbReference>
<dbReference type="PANTHER" id="PTHR30008">
    <property type="entry name" value="EXODEOXYRIBONUCLEASE 7 LARGE SUBUNIT"/>
    <property type="match status" value="1"/>
</dbReference>
<keyword evidence="1 5" id="KW-0963">Cytoplasm</keyword>
<dbReference type="GO" id="GO:0006308">
    <property type="term" value="P:DNA catabolic process"/>
    <property type="evidence" value="ECO:0007669"/>
    <property type="project" value="UniProtKB-UniRule"/>
</dbReference>
<name>A0A1T4LF49_TREPO</name>
<dbReference type="HAMAP" id="MF_00378">
    <property type="entry name" value="Exonuc_7_L"/>
    <property type="match status" value="1"/>
</dbReference>
<dbReference type="InterPro" id="IPR020579">
    <property type="entry name" value="Exonuc_VII_lsu_C"/>
</dbReference>
<comment type="subunit">
    <text evidence="5">Heterooligomer composed of large and small subunits.</text>
</comment>
<dbReference type="EC" id="3.1.11.6" evidence="5"/>
<keyword evidence="4 5" id="KW-0269">Exonuclease</keyword>
<evidence type="ECO:0000256" key="3">
    <source>
        <dbReference type="ARBA" id="ARBA00022801"/>
    </source>
</evidence>
<evidence type="ECO:0000313" key="10">
    <source>
        <dbReference type="Proteomes" id="UP000190423"/>
    </source>
</evidence>
<comment type="catalytic activity">
    <reaction evidence="5 6">
        <text>Exonucleolytic cleavage in either 5'- to 3'- or 3'- to 5'-direction to yield nucleoside 5'-phosphates.</text>
        <dbReference type="EC" id="3.1.11.6"/>
    </reaction>
</comment>
<dbReference type="Pfam" id="PF02601">
    <property type="entry name" value="Exonuc_VII_L"/>
    <property type="match status" value="2"/>
</dbReference>
<reference evidence="9 10" key="1">
    <citation type="submission" date="2017-02" db="EMBL/GenBank/DDBJ databases">
        <authorList>
            <person name="Peterson S.W."/>
        </authorList>
    </citation>
    <scope>NUCLEOTIDE SEQUENCE [LARGE SCALE GENOMIC DNA]</scope>
    <source>
        <strain evidence="9 10">ATCC BAA-908</strain>
    </source>
</reference>
<comment type="subcellular location">
    <subcellularLocation>
        <location evidence="5 6">Cytoplasm</location>
    </subcellularLocation>
</comment>
<organism evidence="9 10">
    <name type="scientific">Treponema porcinum</name>
    <dbReference type="NCBI Taxonomy" id="261392"/>
    <lineage>
        <taxon>Bacteria</taxon>
        <taxon>Pseudomonadati</taxon>
        <taxon>Spirochaetota</taxon>
        <taxon>Spirochaetia</taxon>
        <taxon>Spirochaetales</taxon>
        <taxon>Treponemataceae</taxon>
        <taxon>Treponema</taxon>
    </lineage>
</organism>
<comment type="similarity">
    <text evidence="5 6">Belongs to the XseA family.</text>
</comment>
<dbReference type="GO" id="GO:0009318">
    <property type="term" value="C:exodeoxyribonuclease VII complex"/>
    <property type="evidence" value="ECO:0007669"/>
    <property type="project" value="UniProtKB-UniRule"/>
</dbReference>
<dbReference type="GO" id="GO:0008855">
    <property type="term" value="F:exodeoxyribonuclease VII activity"/>
    <property type="evidence" value="ECO:0007669"/>
    <property type="project" value="UniProtKB-UniRule"/>
</dbReference>
<dbReference type="EMBL" id="FUWG01000011">
    <property type="protein sequence ID" value="SJZ53197.1"/>
    <property type="molecule type" value="Genomic_DNA"/>
</dbReference>
<feature type="domain" description="Exonuclease VII large subunit C-terminal" evidence="7">
    <location>
        <begin position="326"/>
        <end position="404"/>
    </location>
</feature>
<keyword evidence="2 5" id="KW-0540">Nuclease</keyword>
<dbReference type="GO" id="GO:0003676">
    <property type="term" value="F:nucleic acid binding"/>
    <property type="evidence" value="ECO:0007669"/>
    <property type="project" value="InterPro"/>
</dbReference>
<comment type="function">
    <text evidence="5">Bidirectionally degrades single-stranded DNA into large acid-insoluble oligonucleotides, which are then degraded further into small acid-soluble oligonucleotides.</text>
</comment>
<evidence type="ECO:0000256" key="2">
    <source>
        <dbReference type="ARBA" id="ARBA00022722"/>
    </source>
</evidence>
<feature type="domain" description="Exonuclease VII large subunit C-terminal" evidence="7">
    <location>
        <begin position="134"/>
        <end position="307"/>
    </location>
</feature>
<evidence type="ECO:0000259" key="7">
    <source>
        <dbReference type="Pfam" id="PF02601"/>
    </source>
</evidence>
<dbReference type="AlphaFoldDB" id="A0A1T4LF49"/>
<dbReference type="STRING" id="261392.SAMN02745149_01570"/>
<dbReference type="GO" id="GO:0005737">
    <property type="term" value="C:cytoplasm"/>
    <property type="evidence" value="ECO:0007669"/>
    <property type="project" value="UniProtKB-SubCell"/>
</dbReference>
<sequence length="410" mass="45425">MYKIIVMNPSLFPSDKVFTVSELNEIIKEILEGTFPAITLEGEISNYRPNSSGHLYFNLKDSGSVISAVMFRYSAAYLDFIPKDGTKVQATGKLSVYGPQGKYQIVITKMTVAGEGAVLKMIEERKRRLSTEGLFDESRKRKLPLFPRTIGVVTSPTGAALRDILQITKRRNKCVSVIVFPTLVQGDGAAENIVQQIQNANNAKLCDVLIVGRGGGSLEDLLPFSEECVVRAISQSEIPVVSAVGHEIDWALSDYAADKRAPTPSAAAELCVPQLSDIMQTLRFYQNELYSGVKMRVEKTKLMVKAFNPDNLELKFRSIEQPLLVRFDNAKDDLMQNISRKLQDTRRFIENCATILENASPQVILDRGYSMVREKSTQKIIRDGTQIAAGAEIEIIPAKGKITAVVTQAK</sequence>
<dbReference type="NCBIfam" id="TIGR00237">
    <property type="entry name" value="xseA"/>
    <property type="match status" value="1"/>
</dbReference>